<keyword evidence="6" id="KW-1185">Reference proteome</keyword>
<evidence type="ECO:0000313" key="5">
    <source>
        <dbReference type="EMBL" id="QOR69217.1"/>
    </source>
</evidence>
<dbReference type="RefSeq" id="WP_193495446.1">
    <property type="nucleotide sequence ID" value="NZ_CP063169.1"/>
</dbReference>
<accession>A0A7M1SPW6</accession>
<evidence type="ECO:0000259" key="4">
    <source>
        <dbReference type="Pfam" id="PF11611"/>
    </source>
</evidence>
<feature type="transmembrane region" description="Helical" evidence="3">
    <location>
        <begin position="127"/>
        <end position="147"/>
    </location>
</feature>
<evidence type="ECO:0000256" key="1">
    <source>
        <dbReference type="ARBA" id="ARBA00022729"/>
    </source>
</evidence>
<feature type="domain" description="DUF4352" evidence="4">
    <location>
        <begin position="196"/>
        <end position="303"/>
    </location>
</feature>
<sequence>MSDQNPPGPYGQYSGGSQPGPDGAPTQPPAQPYGQGGANPPAGGPGPWQPGPGQTGGGYGQQPPQPGQPPQHGQPPQPAYGQPAQPAYGQPPQQPGFGAPPGQGPYGQAGYGGPGGPPPSGSSNKTVIAIVAVVIGIVVIGGLIFGISQIMGGDDPDPTPTAEPTTAAPTTAEPTQEPTQEPTTDPEPTSSGDLLALGDEATVGVWTVTVHDPVWDETDEIVADNNDEPPAGMQYVYVYATVTNNSDETLEVFDELQMAYFDIDQQQYDGSQAVAPDDAFFLDPVDPGEQVSGTYIFEVPTSDGQDGVFAIGVPNDANEVAYYALN</sequence>
<protein>
    <submittedName>
        <fullName evidence="5">DUF4352 domain-containing protein</fullName>
    </submittedName>
</protein>
<feature type="compositionally biased region" description="Pro residues" evidence="2">
    <location>
        <begin position="63"/>
        <end position="78"/>
    </location>
</feature>
<dbReference type="Proteomes" id="UP000593758">
    <property type="component" value="Chromosome"/>
</dbReference>
<keyword evidence="3" id="KW-0812">Transmembrane</keyword>
<keyword evidence="3" id="KW-1133">Transmembrane helix</keyword>
<feature type="compositionally biased region" description="Gly residues" evidence="2">
    <location>
        <begin position="99"/>
        <end position="114"/>
    </location>
</feature>
<feature type="compositionally biased region" description="Low complexity" evidence="2">
    <location>
        <begin position="160"/>
        <end position="189"/>
    </location>
</feature>
<evidence type="ECO:0000256" key="2">
    <source>
        <dbReference type="SAM" id="MobiDB-lite"/>
    </source>
</evidence>
<dbReference type="Gene3D" id="2.60.40.1240">
    <property type="match status" value="1"/>
</dbReference>
<dbReference type="InterPro" id="IPR029051">
    <property type="entry name" value="DUF4352"/>
</dbReference>
<dbReference type="EMBL" id="CP063169">
    <property type="protein sequence ID" value="QOR69217.1"/>
    <property type="molecule type" value="Genomic_DNA"/>
</dbReference>
<keyword evidence="1" id="KW-0732">Signal</keyword>
<dbReference type="KEGG" id="halt:IM660_10855"/>
<feature type="region of interest" description="Disordered" evidence="2">
    <location>
        <begin position="154"/>
        <end position="195"/>
    </location>
</feature>
<keyword evidence="3" id="KW-0472">Membrane</keyword>
<dbReference type="AlphaFoldDB" id="A0A7M1SPW6"/>
<evidence type="ECO:0000256" key="3">
    <source>
        <dbReference type="SAM" id="Phobius"/>
    </source>
</evidence>
<reference evidence="5 6" key="1">
    <citation type="submission" date="2020-10" db="EMBL/GenBank/DDBJ databases">
        <title>Haloactinobacterium sp. RN3S43, a bacterium isolated from saline soil.</title>
        <authorList>
            <person name="Sun J.-Q."/>
        </authorList>
    </citation>
    <scope>NUCLEOTIDE SEQUENCE [LARGE SCALE GENOMIC DNA]</scope>
    <source>
        <strain evidence="5 6">RN3S43</strain>
    </source>
</reference>
<feature type="compositionally biased region" description="Low complexity" evidence="2">
    <location>
        <begin position="79"/>
        <end position="97"/>
    </location>
</feature>
<evidence type="ECO:0000313" key="6">
    <source>
        <dbReference type="Proteomes" id="UP000593758"/>
    </source>
</evidence>
<feature type="region of interest" description="Disordered" evidence="2">
    <location>
        <begin position="1"/>
        <end position="121"/>
    </location>
</feature>
<proteinExistence type="predicted"/>
<name>A0A7M1SPW6_9MICO</name>
<dbReference type="Pfam" id="PF11611">
    <property type="entry name" value="DUF4352"/>
    <property type="match status" value="1"/>
</dbReference>
<dbReference type="InterPro" id="IPR029050">
    <property type="entry name" value="Immunoprotect_excell_Ig-like"/>
</dbReference>
<organism evidence="5 6">
    <name type="scientific">Ruania alkalisoli</name>
    <dbReference type="NCBI Taxonomy" id="2779775"/>
    <lineage>
        <taxon>Bacteria</taxon>
        <taxon>Bacillati</taxon>
        <taxon>Actinomycetota</taxon>
        <taxon>Actinomycetes</taxon>
        <taxon>Micrococcales</taxon>
        <taxon>Ruaniaceae</taxon>
        <taxon>Ruania</taxon>
    </lineage>
</organism>
<gene>
    <name evidence="5" type="ORF">IM660_10855</name>
</gene>